<organism evidence="1 2">
    <name type="scientific">Salix suchowensis</name>
    <dbReference type="NCBI Taxonomy" id="1278906"/>
    <lineage>
        <taxon>Eukaryota</taxon>
        <taxon>Viridiplantae</taxon>
        <taxon>Streptophyta</taxon>
        <taxon>Embryophyta</taxon>
        <taxon>Tracheophyta</taxon>
        <taxon>Spermatophyta</taxon>
        <taxon>Magnoliopsida</taxon>
        <taxon>eudicotyledons</taxon>
        <taxon>Gunneridae</taxon>
        <taxon>Pentapetalae</taxon>
        <taxon>rosids</taxon>
        <taxon>fabids</taxon>
        <taxon>Malpighiales</taxon>
        <taxon>Salicaceae</taxon>
        <taxon>Saliceae</taxon>
        <taxon>Salix</taxon>
    </lineage>
</organism>
<name>A0ABQ9C6H5_9ROSI</name>
<gene>
    <name evidence="1" type="ORF">OIU77_020452</name>
</gene>
<dbReference type="EMBL" id="JAPFFI010000004">
    <property type="protein sequence ID" value="KAJ6395192.1"/>
    <property type="molecule type" value="Genomic_DNA"/>
</dbReference>
<reference evidence="1" key="2">
    <citation type="journal article" date="2023" name="Int. J. Mol. Sci.">
        <title>De Novo Assembly and Annotation of 11 Diverse Shrub Willow (Salix) Genomes Reveals Novel Gene Organization in Sex-Linked Regions.</title>
        <authorList>
            <person name="Hyden B."/>
            <person name="Feng K."/>
            <person name="Yates T.B."/>
            <person name="Jawdy S."/>
            <person name="Cereghino C."/>
            <person name="Smart L.B."/>
            <person name="Muchero W."/>
        </authorList>
    </citation>
    <scope>NUCLEOTIDE SEQUENCE</scope>
    <source>
        <tissue evidence="1">Shoot tip</tissue>
    </source>
</reference>
<evidence type="ECO:0000313" key="2">
    <source>
        <dbReference type="Proteomes" id="UP001141253"/>
    </source>
</evidence>
<evidence type="ECO:0000313" key="1">
    <source>
        <dbReference type="EMBL" id="KAJ6395192.1"/>
    </source>
</evidence>
<accession>A0ABQ9C6H5</accession>
<reference evidence="1" key="1">
    <citation type="submission" date="2022-10" db="EMBL/GenBank/DDBJ databases">
        <authorList>
            <person name="Hyden B.L."/>
            <person name="Feng K."/>
            <person name="Yates T."/>
            <person name="Jawdy S."/>
            <person name="Smart L.B."/>
            <person name="Muchero W."/>
        </authorList>
    </citation>
    <scope>NUCLEOTIDE SEQUENCE</scope>
    <source>
        <tissue evidence="1">Shoot tip</tissue>
    </source>
</reference>
<protein>
    <submittedName>
        <fullName evidence="1">Uncharacterized protein</fullName>
    </submittedName>
</protein>
<comment type="caution">
    <text evidence="1">The sequence shown here is derived from an EMBL/GenBank/DDBJ whole genome shotgun (WGS) entry which is preliminary data.</text>
</comment>
<sequence>MKCKPHILLRRPTRNHHHIISKNRNSIVPIPPCPGNDIRFFFSSLIIEKDIEYPLIDLGYI</sequence>
<proteinExistence type="predicted"/>
<keyword evidence="2" id="KW-1185">Reference proteome</keyword>
<dbReference type="Proteomes" id="UP001141253">
    <property type="component" value="Chromosome 4"/>
</dbReference>